<dbReference type="Gene3D" id="3.90.550.10">
    <property type="entry name" value="Spore Coat Polysaccharide Biosynthesis Protein SpsA, Chain A"/>
    <property type="match status" value="1"/>
</dbReference>
<dbReference type="PANTHER" id="PTHR22572">
    <property type="entry name" value="SUGAR-1-PHOSPHATE GUANYL TRANSFERASE"/>
    <property type="match status" value="1"/>
</dbReference>
<dbReference type="AlphaFoldDB" id="A0A6J7I4M5"/>
<evidence type="ECO:0000259" key="1">
    <source>
        <dbReference type="Pfam" id="PF00483"/>
    </source>
</evidence>
<reference evidence="2" key="1">
    <citation type="submission" date="2020-05" db="EMBL/GenBank/DDBJ databases">
        <authorList>
            <person name="Chiriac C."/>
            <person name="Salcher M."/>
            <person name="Ghai R."/>
            <person name="Kavagutti S V."/>
        </authorList>
    </citation>
    <scope>NUCLEOTIDE SEQUENCE</scope>
</reference>
<sequence>MLPVAILAGGLATRLRPLTETIPKSLIEINGAPFVDWQLKLLAKSGVSKVIFCVGYKSEMIQKFVGDGERYGIDIEYSEDGFAQLGTGGAIRNALNFLGQEFMVLYGDSYLPIDYKRVEIAFFKCEKPALMTIYKNSGAFDTSNVIFQKGQLQTYRKGQSSPQMTHIDYGLSLFKRSVFESYPEGEKLDLSDISTELSFKNQLAGYEVDERFYEIGSHQGIEDFEKYIRRQDYDL</sequence>
<evidence type="ECO:0000313" key="2">
    <source>
        <dbReference type="EMBL" id="CAB4925496.1"/>
    </source>
</evidence>
<dbReference type="Pfam" id="PF00483">
    <property type="entry name" value="NTP_transferase"/>
    <property type="match status" value="1"/>
</dbReference>
<gene>
    <name evidence="2" type="ORF">UFOPK3614_01102</name>
</gene>
<proteinExistence type="predicted"/>
<dbReference type="InterPro" id="IPR050486">
    <property type="entry name" value="Mannose-1P_guanyltransferase"/>
</dbReference>
<dbReference type="InterPro" id="IPR029044">
    <property type="entry name" value="Nucleotide-diphossugar_trans"/>
</dbReference>
<dbReference type="InterPro" id="IPR005835">
    <property type="entry name" value="NTP_transferase_dom"/>
</dbReference>
<organism evidence="2">
    <name type="scientific">freshwater metagenome</name>
    <dbReference type="NCBI Taxonomy" id="449393"/>
    <lineage>
        <taxon>unclassified sequences</taxon>
        <taxon>metagenomes</taxon>
        <taxon>ecological metagenomes</taxon>
    </lineage>
</organism>
<dbReference type="SUPFAM" id="SSF53448">
    <property type="entry name" value="Nucleotide-diphospho-sugar transferases"/>
    <property type="match status" value="1"/>
</dbReference>
<protein>
    <submittedName>
        <fullName evidence="2">Unannotated protein</fullName>
    </submittedName>
</protein>
<accession>A0A6J7I4M5</accession>
<feature type="domain" description="Nucleotidyl transferase" evidence="1">
    <location>
        <begin position="6"/>
        <end position="118"/>
    </location>
</feature>
<dbReference type="EMBL" id="CAFBMS010000086">
    <property type="protein sequence ID" value="CAB4925496.1"/>
    <property type="molecule type" value="Genomic_DNA"/>
</dbReference>
<name>A0A6J7I4M5_9ZZZZ</name>